<reference evidence="10 11" key="1">
    <citation type="journal article" date="2018" name="BMC Genomics">
        <title>Genomic evidence for intraspecific hybridization in a clonal and extremely halotolerant yeast.</title>
        <authorList>
            <person name="Gostincar C."/>
            <person name="Stajich J.E."/>
            <person name="Zupancic J."/>
            <person name="Zalar P."/>
            <person name="Gunde-Cimerman N."/>
        </authorList>
    </citation>
    <scope>NUCLEOTIDE SEQUENCE [LARGE SCALE GENOMIC DNA]</scope>
    <source>
        <strain evidence="10 11">EXF-6669</strain>
    </source>
</reference>
<keyword evidence="5 9" id="KW-0812">Transmembrane</keyword>
<comment type="caution">
    <text evidence="10">The sequence shown here is derived from an EMBL/GenBank/DDBJ whole genome shotgun (WGS) entry which is preliminary data.</text>
</comment>
<name>A0A3M6XPG7_HORWE</name>
<evidence type="ECO:0000256" key="9">
    <source>
        <dbReference type="SAM" id="Phobius"/>
    </source>
</evidence>
<comment type="pathway">
    <text evidence="2">Glycolipid biosynthesis; glycosylphosphatidylinositol-anchor biosynthesis.</text>
</comment>
<feature type="transmembrane region" description="Helical" evidence="9">
    <location>
        <begin position="200"/>
        <end position="221"/>
    </location>
</feature>
<dbReference type="EMBL" id="QWIL01002730">
    <property type="protein sequence ID" value="RMX92713.1"/>
    <property type="molecule type" value="Genomic_DNA"/>
</dbReference>
<accession>A0A3M6XPG7</accession>
<sequence length="358" mass="39725">MSATTKVGNANQKSLLFAVAAVLRVFLVLAFPGLPDLLTGRVEVSTPVNSFKRLQEGVFLYERGLDPYDGGIFHQAPLLLPIFSLLPASSTWLGRLVSVLLYTGLDVLIGDNLYGIAASGAAHTSRLEESPDAQGKPMALDQRNQASAIAFGLRLFGTFAVSVAFLFGLSRLILPSWSFIPSVYLTPLTLPDLTPNPGLWWYFFIEMFDAFRSFFLGVFWLHMLSYSVPFCLRFRKQPLAAVVFMMGTIAIFEPYANIADVGAWLSSLTLLSHTFELASTHRYTFPALAALLYTTLLGPAFHHLWIYAGSGNANFFYAITLVWALALLILMTDTVYSVLRDEWETERPEGKGKEVRQI</sequence>
<dbReference type="PANTHER" id="PTHR13121">
    <property type="entry name" value="GPI TRANSAMIDASE COMPONENT PIG-U"/>
    <property type="match status" value="1"/>
</dbReference>
<dbReference type="UniPathway" id="UPA00196"/>
<keyword evidence="6" id="KW-0256">Endoplasmic reticulum</keyword>
<evidence type="ECO:0000256" key="8">
    <source>
        <dbReference type="ARBA" id="ARBA00023136"/>
    </source>
</evidence>
<evidence type="ECO:0000256" key="6">
    <source>
        <dbReference type="ARBA" id="ARBA00022824"/>
    </source>
</evidence>
<feature type="transmembrane region" description="Helical" evidence="9">
    <location>
        <begin position="242"/>
        <end position="265"/>
    </location>
</feature>
<evidence type="ECO:0000313" key="10">
    <source>
        <dbReference type="EMBL" id="RMX92713.1"/>
    </source>
</evidence>
<evidence type="ECO:0008006" key="12">
    <source>
        <dbReference type="Google" id="ProtNLM"/>
    </source>
</evidence>
<evidence type="ECO:0000256" key="3">
    <source>
        <dbReference type="ARBA" id="ARBA00010026"/>
    </source>
</evidence>
<evidence type="ECO:0000256" key="2">
    <source>
        <dbReference type="ARBA" id="ARBA00004687"/>
    </source>
</evidence>
<evidence type="ECO:0000256" key="1">
    <source>
        <dbReference type="ARBA" id="ARBA00004477"/>
    </source>
</evidence>
<keyword evidence="7 9" id="KW-1133">Transmembrane helix</keyword>
<dbReference type="OrthoDB" id="549017at2759"/>
<evidence type="ECO:0000256" key="5">
    <source>
        <dbReference type="ARBA" id="ARBA00022692"/>
    </source>
</evidence>
<keyword evidence="4" id="KW-0337">GPI-anchor biosynthesis</keyword>
<keyword evidence="8 9" id="KW-0472">Membrane</keyword>
<evidence type="ECO:0000313" key="11">
    <source>
        <dbReference type="Proteomes" id="UP000271337"/>
    </source>
</evidence>
<feature type="transmembrane region" description="Helical" evidence="9">
    <location>
        <begin position="315"/>
        <end position="339"/>
    </location>
</feature>
<dbReference type="Pfam" id="PF06728">
    <property type="entry name" value="PIG-U"/>
    <property type="match status" value="2"/>
</dbReference>
<dbReference type="GO" id="GO:0016255">
    <property type="term" value="P:attachment of GPI anchor to protein"/>
    <property type="evidence" value="ECO:0007669"/>
    <property type="project" value="InterPro"/>
</dbReference>
<evidence type="ECO:0000256" key="4">
    <source>
        <dbReference type="ARBA" id="ARBA00022502"/>
    </source>
</evidence>
<comment type="similarity">
    <text evidence="3">Belongs to the PIGU family.</text>
</comment>
<dbReference type="GO" id="GO:0042765">
    <property type="term" value="C:GPI-anchor transamidase complex"/>
    <property type="evidence" value="ECO:0007669"/>
    <property type="project" value="InterPro"/>
</dbReference>
<dbReference type="Proteomes" id="UP000271337">
    <property type="component" value="Unassembled WGS sequence"/>
</dbReference>
<gene>
    <name evidence="10" type="ORF">D0867_14479</name>
</gene>
<feature type="transmembrane region" description="Helical" evidence="9">
    <location>
        <begin position="153"/>
        <end position="180"/>
    </location>
</feature>
<protein>
    <recommendedName>
        <fullName evidence="12">GPI transamidase component PIG-U</fullName>
    </recommendedName>
</protein>
<dbReference type="PANTHER" id="PTHR13121:SF0">
    <property type="entry name" value="PHOSPHATIDYLINOSITOL GLYCAN ANCHOR BIOSYNTHESIS CLASS U PROTEIN"/>
    <property type="match status" value="1"/>
</dbReference>
<evidence type="ECO:0000256" key="7">
    <source>
        <dbReference type="ARBA" id="ARBA00022989"/>
    </source>
</evidence>
<feature type="transmembrane region" description="Helical" evidence="9">
    <location>
        <begin position="285"/>
        <end position="308"/>
    </location>
</feature>
<proteinExistence type="inferred from homology"/>
<comment type="subcellular location">
    <subcellularLocation>
        <location evidence="1">Endoplasmic reticulum membrane</location>
        <topology evidence="1">Multi-pass membrane protein</topology>
    </subcellularLocation>
</comment>
<dbReference type="AlphaFoldDB" id="A0A3M6XPG7"/>
<dbReference type="InterPro" id="IPR009600">
    <property type="entry name" value="PIG-U"/>
</dbReference>
<organism evidence="10 11">
    <name type="scientific">Hortaea werneckii</name>
    <name type="common">Black yeast</name>
    <name type="synonym">Cladosporium werneckii</name>
    <dbReference type="NCBI Taxonomy" id="91943"/>
    <lineage>
        <taxon>Eukaryota</taxon>
        <taxon>Fungi</taxon>
        <taxon>Dikarya</taxon>
        <taxon>Ascomycota</taxon>
        <taxon>Pezizomycotina</taxon>
        <taxon>Dothideomycetes</taxon>
        <taxon>Dothideomycetidae</taxon>
        <taxon>Mycosphaerellales</taxon>
        <taxon>Teratosphaeriaceae</taxon>
        <taxon>Hortaea</taxon>
    </lineage>
</organism>
<dbReference type="GO" id="GO:0006506">
    <property type="term" value="P:GPI anchor biosynthetic process"/>
    <property type="evidence" value="ECO:0007669"/>
    <property type="project" value="UniProtKB-UniPathway"/>
</dbReference>
<feature type="transmembrane region" description="Helical" evidence="9">
    <location>
        <begin position="15"/>
        <end position="34"/>
    </location>
</feature>